<dbReference type="SUPFAM" id="SSF46955">
    <property type="entry name" value="Putative DNA-binding domain"/>
    <property type="match status" value="1"/>
</dbReference>
<dbReference type="Pfam" id="PF13411">
    <property type="entry name" value="MerR_1"/>
    <property type="match status" value="1"/>
</dbReference>
<dbReference type="GO" id="GO:0003700">
    <property type="term" value="F:DNA-binding transcription factor activity"/>
    <property type="evidence" value="ECO:0007669"/>
    <property type="project" value="InterPro"/>
</dbReference>
<keyword evidence="1" id="KW-0238">DNA-binding</keyword>
<sequence>MPKTSWKIGELASQCGITVRTLHHYHQIGLLVPSEFTEAGHRLYTKADASKLQQILSLKQLGLSLEEIYNFIENHNYNPMLVVQAQLEIINEQIKLKEKLRYELEQLQTLLSFDQNISADQLLKIMELIRMNESNYLVPELVEKMRAFLNSLTEEKNLKLKKMLPLVDETQKQALQKMILK</sequence>
<dbReference type="PANTHER" id="PTHR30204">
    <property type="entry name" value="REDOX-CYCLING DRUG-SENSING TRANSCRIPTIONAL ACTIVATOR SOXR"/>
    <property type="match status" value="1"/>
</dbReference>
<accession>A0A1D8GEF2</accession>
<dbReference type="Gene3D" id="1.10.1660.10">
    <property type="match status" value="1"/>
</dbReference>
<dbReference type="PROSITE" id="PS50937">
    <property type="entry name" value="HTH_MERR_2"/>
    <property type="match status" value="1"/>
</dbReference>
<dbReference type="InterPro" id="IPR009061">
    <property type="entry name" value="DNA-bd_dom_put_sf"/>
</dbReference>
<dbReference type="InterPro" id="IPR000551">
    <property type="entry name" value="MerR-type_HTH_dom"/>
</dbReference>
<evidence type="ECO:0000259" key="2">
    <source>
        <dbReference type="PROSITE" id="PS50937"/>
    </source>
</evidence>
<dbReference type="EMBL" id="CP017269">
    <property type="protein sequence ID" value="AOT69274.1"/>
    <property type="molecule type" value="Genomic_DNA"/>
</dbReference>
<organism evidence="3 4">
    <name type="scientific">Geosporobacter ferrireducens</name>
    <dbReference type="NCBI Taxonomy" id="1424294"/>
    <lineage>
        <taxon>Bacteria</taxon>
        <taxon>Bacillati</taxon>
        <taxon>Bacillota</taxon>
        <taxon>Clostridia</taxon>
        <taxon>Peptostreptococcales</taxon>
        <taxon>Thermotaleaceae</taxon>
        <taxon>Geosporobacter</taxon>
    </lineage>
</organism>
<dbReference type="AlphaFoldDB" id="A0A1D8GEF2"/>
<dbReference type="PANTHER" id="PTHR30204:SF90">
    <property type="entry name" value="HTH-TYPE TRANSCRIPTIONAL ACTIVATOR MTA"/>
    <property type="match status" value="1"/>
</dbReference>
<dbReference type="RefSeq" id="WP_069974840.1">
    <property type="nucleotide sequence ID" value="NZ_CP017269.1"/>
</dbReference>
<feature type="domain" description="HTH merR-type" evidence="2">
    <location>
        <begin position="5"/>
        <end position="74"/>
    </location>
</feature>
<gene>
    <name evidence="3" type="ORF">Gferi_06650</name>
</gene>
<reference evidence="3 4" key="1">
    <citation type="submission" date="2016-09" db="EMBL/GenBank/DDBJ databases">
        <title>Genomic analysis reveals versatility of anaerobic energy metabolism of Geosporobacter ferrireducens IRF9 of phylum Firmicutes.</title>
        <authorList>
            <person name="Kim S.-J."/>
        </authorList>
    </citation>
    <scope>NUCLEOTIDE SEQUENCE [LARGE SCALE GENOMIC DNA]</scope>
    <source>
        <strain evidence="3 4">IRF9</strain>
    </source>
</reference>
<evidence type="ECO:0000313" key="3">
    <source>
        <dbReference type="EMBL" id="AOT69274.1"/>
    </source>
</evidence>
<dbReference type="GO" id="GO:0003677">
    <property type="term" value="F:DNA binding"/>
    <property type="evidence" value="ECO:0007669"/>
    <property type="project" value="UniProtKB-KW"/>
</dbReference>
<evidence type="ECO:0000256" key="1">
    <source>
        <dbReference type="ARBA" id="ARBA00023125"/>
    </source>
</evidence>
<dbReference type="OrthoDB" id="9777497at2"/>
<name>A0A1D8GEF2_9FIRM</name>
<keyword evidence="4" id="KW-1185">Reference proteome</keyword>
<evidence type="ECO:0000313" key="4">
    <source>
        <dbReference type="Proteomes" id="UP000095743"/>
    </source>
</evidence>
<dbReference type="Proteomes" id="UP000095743">
    <property type="component" value="Chromosome"/>
</dbReference>
<protein>
    <submittedName>
        <fullName evidence="3">Transcriptional regulator</fullName>
    </submittedName>
</protein>
<dbReference type="PRINTS" id="PR00040">
    <property type="entry name" value="HTHMERR"/>
</dbReference>
<dbReference type="KEGG" id="gfe:Gferi_06650"/>
<dbReference type="STRING" id="1424294.Gferi_06650"/>
<dbReference type="SMART" id="SM00422">
    <property type="entry name" value="HTH_MERR"/>
    <property type="match status" value="1"/>
</dbReference>
<proteinExistence type="predicted"/>
<dbReference type="InterPro" id="IPR047057">
    <property type="entry name" value="MerR_fam"/>
</dbReference>